<accession>A0AAW0CNT9</accession>
<dbReference type="EMBL" id="JAWWNJ010000015">
    <property type="protein sequence ID" value="KAK7040615.1"/>
    <property type="molecule type" value="Genomic_DNA"/>
</dbReference>
<dbReference type="AlphaFoldDB" id="A0AAW0CNT9"/>
<evidence type="ECO:0000313" key="3">
    <source>
        <dbReference type="Proteomes" id="UP001362999"/>
    </source>
</evidence>
<organism evidence="2 3">
    <name type="scientific">Favolaschia claudopus</name>
    <dbReference type="NCBI Taxonomy" id="2862362"/>
    <lineage>
        <taxon>Eukaryota</taxon>
        <taxon>Fungi</taxon>
        <taxon>Dikarya</taxon>
        <taxon>Basidiomycota</taxon>
        <taxon>Agaricomycotina</taxon>
        <taxon>Agaricomycetes</taxon>
        <taxon>Agaricomycetidae</taxon>
        <taxon>Agaricales</taxon>
        <taxon>Marasmiineae</taxon>
        <taxon>Mycenaceae</taxon>
        <taxon>Favolaschia</taxon>
    </lineage>
</organism>
<dbReference type="InterPro" id="IPR032675">
    <property type="entry name" value="LRR_dom_sf"/>
</dbReference>
<evidence type="ECO:0000259" key="1">
    <source>
        <dbReference type="Pfam" id="PF12937"/>
    </source>
</evidence>
<dbReference type="InterPro" id="IPR001810">
    <property type="entry name" value="F-box_dom"/>
</dbReference>
<comment type="caution">
    <text evidence="2">The sequence shown here is derived from an EMBL/GenBank/DDBJ whole genome shotgun (WGS) entry which is preliminary data.</text>
</comment>
<proteinExistence type="predicted"/>
<dbReference type="SUPFAM" id="SSF52047">
    <property type="entry name" value="RNI-like"/>
    <property type="match status" value="1"/>
</dbReference>
<sequence length="494" mass="55458">MEPVPGVAVLGLLRESASRIIEKSLSSFLDRIIQRLLHVAVFTRVVPGSVGRCPSEVFTHIFRFVLGGLEPLAPYFKSQRAKLALVCRFWNQVVLGDVSLWHNLFLTPDTEGEVVDRLLFITRHYPLSVYLVDQVRSTQYVGHERRASMLAVFDRILSSSQRWVRLEVVCTSSYAQKAVLDQLDGEACPMLRCLIVRTPNRADVMIPNPVAVTVYPASLQRLVLHRCNFPDTFPDCFHDLRVLSLSDLPTLHSPTQDQLFELLARLPHLVRLELVRIGIKAHPDIPEPTILDVDLHSVSTLVLAFNVSLHPARAFFRILPHIRVPNLEHLHLGLPGDRDLKHYLGAHSFLRAPSVSLAGGFSESIELNVLFATFINVVSLDLVDADRPEITRQLGSLNGMASQSAIVVLPALERLRVRPLHWEVLRQMLHDRHDSGSAVSTLELVPHEGFTVRTTAESSSALASIGLVVQRVAWTSYQEYETHEVLRFPIPTLP</sequence>
<dbReference type="Pfam" id="PF12937">
    <property type="entry name" value="F-box-like"/>
    <property type="match status" value="1"/>
</dbReference>
<protein>
    <recommendedName>
        <fullName evidence="1">F-box domain-containing protein</fullName>
    </recommendedName>
</protein>
<keyword evidence="3" id="KW-1185">Reference proteome</keyword>
<gene>
    <name evidence="2" type="ORF">R3P38DRAFT_3180557</name>
</gene>
<dbReference type="Gene3D" id="3.80.10.10">
    <property type="entry name" value="Ribonuclease Inhibitor"/>
    <property type="match status" value="1"/>
</dbReference>
<dbReference type="Proteomes" id="UP001362999">
    <property type="component" value="Unassembled WGS sequence"/>
</dbReference>
<reference evidence="2 3" key="1">
    <citation type="journal article" date="2024" name="J Genomics">
        <title>Draft genome sequencing and assembly of Favolaschia claudopus CIRM-BRFM 2984 isolated from oak limbs.</title>
        <authorList>
            <person name="Navarro D."/>
            <person name="Drula E."/>
            <person name="Chaduli D."/>
            <person name="Cazenave R."/>
            <person name="Ahrendt S."/>
            <person name="Wang J."/>
            <person name="Lipzen A."/>
            <person name="Daum C."/>
            <person name="Barry K."/>
            <person name="Grigoriev I.V."/>
            <person name="Favel A."/>
            <person name="Rosso M.N."/>
            <person name="Martin F."/>
        </authorList>
    </citation>
    <scope>NUCLEOTIDE SEQUENCE [LARGE SCALE GENOMIC DNA]</scope>
    <source>
        <strain evidence="2 3">CIRM-BRFM 2984</strain>
    </source>
</reference>
<evidence type="ECO:0000313" key="2">
    <source>
        <dbReference type="EMBL" id="KAK7040615.1"/>
    </source>
</evidence>
<name>A0AAW0CNT9_9AGAR</name>
<feature type="domain" description="F-box" evidence="1">
    <location>
        <begin position="54"/>
        <end position="106"/>
    </location>
</feature>